<keyword evidence="3 8" id="KW-0238">DNA-binding</keyword>
<protein>
    <submittedName>
        <fullName evidence="8">DNA-binding response regulator</fullName>
    </submittedName>
</protein>
<dbReference type="Proteomes" id="UP000094056">
    <property type="component" value="Unassembled WGS sequence"/>
</dbReference>
<dbReference type="InterPro" id="IPR011006">
    <property type="entry name" value="CheY-like_superfamily"/>
</dbReference>
<dbReference type="InterPro" id="IPR039420">
    <property type="entry name" value="WalR-like"/>
</dbReference>
<dbReference type="SUPFAM" id="SSF52172">
    <property type="entry name" value="CheY-like"/>
    <property type="match status" value="1"/>
</dbReference>
<gene>
    <name evidence="8" type="ORF">SCARUB_00067</name>
</gene>
<dbReference type="PROSITE" id="PS50043">
    <property type="entry name" value="HTH_LUXR_2"/>
    <property type="match status" value="1"/>
</dbReference>
<dbReference type="EMBL" id="MAYW01000001">
    <property type="protein sequence ID" value="ODS34807.1"/>
    <property type="molecule type" value="Genomic_DNA"/>
</dbReference>
<dbReference type="Pfam" id="PF00196">
    <property type="entry name" value="GerE"/>
    <property type="match status" value="1"/>
</dbReference>
<organism evidence="8 9">
    <name type="scientific">Candidatus Scalindua rubra</name>
    <dbReference type="NCBI Taxonomy" id="1872076"/>
    <lineage>
        <taxon>Bacteria</taxon>
        <taxon>Pseudomonadati</taxon>
        <taxon>Planctomycetota</taxon>
        <taxon>Candidatus Brocadiia</taxon>
        <taxon>Candidatus Brocadiales</taxon>
        <taxon>Candidatus Scalinduaceae</taxon>
        <taxon>Candidatus Scalindua</taxon>
    </lineage>
</organism>
<evidence type="ECO:0000256" key="2">
    <source>
        <dbReference type="ARBA" id="ARBA00023015"/>
    </source>
</evidence>
<keyword evidence="1 5" id="KW-0597">Phosphoprotein</keyword>
<feature type="modified residue" description="4-aspartylphosphate" evidence="5">
    <location>
        <position position="55"/>
    </location>
</feature>
<dbReference type="GO" id="GO:0000160">
    <property type="term" value="P:phosphorelay signal transduction system"/>
    <property type="evidence" value="ECO:0007669"/>
    <property type="project" value="InterPro"/>
</dbReference>
<evidence type="ECO:0000313" key="8">
    <source>
        <dbReference type="EMBL" id="ODS34807.1"/>
    </source>
</evidence>
<dbReference type="AlphaFoldDB" id="A0A1E3XGP4"/>
<dbReference type="SMART" id="SM00421">
    <property type="entry name" value="HTH_LUXR"/>
    <property type="match status" value="1"/>
</dbReference>
<feature type="domain" description="HTH luxR-type" evidence="6">
    <location>
        <begin position="146"/>
        <end position="211"/>
    </location>
</feature>
<dbReference type="CDD" id="cd06170">
    <property type="entry name" value="LuxR_C_like"/>
    <property type="match status" value="1"/>
</dbReference>
<dbReference type="Pfam" id="PF00072">
    <property type="entry name" value="Response_reg"/>
    <property type="match status" value="1"/>
</dbReference>
<name>A0A1E3XGP4_9BACT</name>
<dbReference type="InterPro" id="IPR000792">
    <property type="entry name" value="Tscrpt_reg_LuxR_C"/>
</dbReference>
<comment type="caution">
    <text evidence="8">The sequence shown here is derived from an EMBL/GenBank/DDBJ whole genome shotgun (WGS) entry which is preliminary data.</text>
</comment>
<evidence type="ECO:0000256" key="1">
    <source>
        <dbReference type="ARBA" id="ARBA00022553"/>
    </source>
</evidence>
<evidence type="ECO:0000256" key="3">
    <source>
        <dbReference type="ARBA" id="ARBA00023125"/>
    </source>
</evidence>
<dbReference type="InterPro" id="IPR058245">
    <property type="entry name" value="NreC/VraR/RcsB-like_REC"/>
</dbReference>
<evidence type="ECO:0000313" key="9">
    <source>
        <dbReference type="Proteomes" id="UP000094056"/>
    </source>
</evidence>
<dbReference type="PANTHER" id="PTHR43214">
    <property type="entry name" value="TWO-COMPONENT RESPONSE REGULATOR"/>
    <property type="match status" value="1"/>
</dbReference>
<dbReference type="PANTHER" id="PTHR43214:SF41">
    <property type="entry name" value="NITRATE_NITRITE RESPONSE REGULATOR PROTEIN NARP"/>
    <property type="match status" value="1"/>
</dbReference>
<feature type="domain" description="Response regulatory" evidence="7">
    <location>
        <begin position="4"/>
        <end position="120"/>
    </location>
</feature>
<sequence length="215" mass="23674">MSIRVVVADDHKLVRDGLRSLLEKQKGMEVVAETEDGRTTVQQVQKQSPDVVIMDISMHDLNGVDATRQIIAKSPRVKVLALSIHSDRRFVAGILSAGASGYLLKDSGFVELADAIRIVVSNQTYLSPRIAGIVAEDYVNRRTATDATAHSILTAREREVLQLIAEGKSTKQTARHLQVSVKTIESHRQNIMEKLGIYSVAELTKYAVREGLTSL</sequence>
<dbReference type="InterPro" id="IPR001789">
    <property type="entry name" value="Sig_transdc_resp-reg_receiver"/>
</dbReference>
<keyword evidence="2" id="KW-0805">Transcription regulation</keyword>
<dbReference type="InterPro" id="IPR016032">
    <property type="entry name" value="Sig_transdc_resp-reg_C-effctor"/>
</dbReference>
<dbReference type="SMART" id="SM00448">
    <property type="entry name" value="REC"/>
    <property type="match status" value="1"/>
</dbReference>
<keyword evidence="4" id="KW-0804">Transcription</keyword>
<dbReference type="PRINTS" id="PR00038">
    <property type="entry name" value="HTHLUXR"/>
</dbReference>
<dbReference type="Gene3D" id="3.40.50.2300">
    <property type="match status" value="1"/>
</dbReference>
<dbReference type="CDD" id="cd17535">
    <property type="entry name" value="REC_NarL-like"/>
    <property type="match status" value="1"/>
</dbReference>
<dbReference type="GO" id="GO:0003677">
    <property type="term" value="F:DNA binding"/>
    <property type="evidence" value="ECO:0007669"/>
    <property type="project" value="UniProtKB-KW"/>
</dbReference>
<dbReference type="PATRIC" id="fig|1872076.5.peg.77"/>
<proteinExistence type="predicted"/>
<evidence type="ECO:0000256" key="4">
    <source>
        <dbReference type="ARBA" id="ARBA00023163"/>
    </source>
</evidence>
<accession>A0A1E3XGP4</accession>
<evidence type="ECO:0000259" key="7">
    <source>
        <dbReference type="PROSITE" id="PS50110"/>
    </source>
</evidence>
<dbReference type="SUPFAM" id="SSF46894">
    <property type="entry name" value="C-terminal effector domain of the bipartite response regulators"/>
    <property type="match status" value="1"/>
</dbReference>
<evidence type="ECO:0000259" key="6">
    <source>
        <dbReference type="PROSITE" id="PS50043"/>
    </source>
</evidence>
<evidence type="ECO:0000256" key="5">
    <source>
        <dbReference type="PROSITE-ProRule" id="PRU00169"/>
    </source>
</evidence>
<dbReference type="PROSITE" id="PS50110">
    <property type="entry name" value="RESPONSE_REGULATORY"/>
    <property type="match status" value="1"/>
</dbReference>
<reference evidence="8 9" key="1">
    <citation type="submission" date="2016-07" db="EMBL/GenBank/DDBJ databases">
        <title>Draft genome of Scalindua rubra, obtained from a brine-seawater interface in the Red Sea, sheds light on salt adaptation in anammox bacteria.</title>
        <authorList>
            <person name="Speth D.R."/>
            <person name="Lagkouvardos I."/>
            <person name="Wang Y."/>
            <person name="Qian P.-Y."/>
            <person name="Dutilh B.E."/>
            <person name="Jetten M.S."/>
        </authorList>
    </citation>
    <scope>NUCLEOTIDE SEQUENCE [LARGE SCALE GENOMIC DNA]</scope>
    <source>
        <strain evidence="8">BSI-1</strain>
    </source>
</reference>
<dbReference type="GO" id="GO:0006355">
    <property type="term" value="P:regulation of DNA-templated transcription"/>
    <property type="evidence" value="ECO:0007669"/>
    <property type="project" value="InterPro"/>
</dbReference>